<sequence>MHELHRRGSHQPPVTFGRLTQPPAPEVTRARKDNPMFMVFFKGPRDKQHKPMSLNTGELFNRLVYAPVYNDDLLPAVKSWIDLNKKNAPDCSIQCRVPGTSKILYA</sequence>
<reference evidence="2" key="1">
    <citation type="journal article" date="2021" name="Proc. Natl. Acad. Sci. U.S.A.">
        <title>A Catalog of Tens of Thousands of Viruses from Human Metagenomes Reveals Hidden Associations with Chronic Diseases.</title>
        <authorList>
            <person name="Tisza M.J."/>
            <person name="Buck C.B."/>
        </authorList>
    </citation>
    <scope>NUCLEOTIDE SEQUENCE</scope>
    <source>
        <strain evidence="2">CtoiW10</strain>
    </source>
</reference>
<accession>A0A8S5LPS9</accession>
<dbReference type="EMBL" id="BK015888">
    <property type="protein sequence ID" value="DAD71896.1"/>
    <property type="molecule type" value="Genomic_DNA"/>
</dbReference>
<name>A0A8S5LPS9_9CAUD</name>
<evidence type="ECO:0000313" key="2">
    <source>
        <dbReference type="EMBL" id="DAD71896.1"/>
    </source>
</evidence>
<organism evidence="2">
    <name type="scientific">Siphoviridae sp. ctoiW10</name>
    <dbReference type="NCBI Taxonomy" id="2827592"/>
    <lineage>
        <taxon>Viruses</taxon>
        <taxon>Duplodnaviria</taxon>
        <taxon>Heunggongvirae</taxon>
        <taxon>Uroviricota</taxon>
        <taxon>Caudoviricetes</taxon>
    </lineage>
</organism>
<protein>
    <submittedName>
        <fullName evidence="2">Uncharacterized protein</fullName>
    </submittedName>
</protein>
<evidence type="ECO:0000256" key="1">
    <source>
        <dbReference type="SAM" id="MobiDB-lite"/>
    </source>
</evidence>
<proteinExistence type="predicted"/>
<feature type="region of interest" description="Disordered" evidence="1">
    <location>
        <begin position="1"/>
        <end position="31"/>
    </location>
</feature>